<accession>A0A8K0A9Y2</accession>
<dbReference type="Proteomes" id="UP000838412">
    <property type="component" value="Chromosome 8"/>
</dbReference>
<gene>
    <name evidence="2" type="primary">Hypp4758</name>
    <name evidence="2" type="ORF">BLAG_LOCUS23816</name>
</gene>
<protein>
    <submittedName>
        <fullName evidence="2">Hypp4758 protein</fullName>
    </submittedName>
</protein>
<evidence type="ECO:0000313" key="3">
    <source>
        <dbReference type="Proteomes" id="UP000838412"/>
    </source>
</evidence>
<organism evidence="2 3">
    <name type="scientific">Branchiostoma lanceolatum</name>
    <name type="common">Common lancelet</name>
    <name type="synonym">Amphioxus lanceolatum</name>
    <dbReference type="NCBI Taxonomy" id="7740"/>
    <lineage>
        <taxon>Eukaryota</taxon>
        <taxon>Metazoa</taxon>
        <taxon>Chordata</taxon>
        <taxon>Cephalochordata</taxon>
        <taxon>Leptocardii</taxon>
        <taxon>Amphioxiformes</taxon>
        <taxon>Branchiostomatidae</taxon>
        <taxon>Branchiostoma</taxon>
    </lineage>
</organism>
<sequence length="90" mass="9826">MERAGSQQGPVKAKKHSSRPQHLSRRAVPASTTEFPREVDHQRPPSSHPPVLGGQAERLQTNTTVGVRSTEPQGPVHFEFSLVILPVLSS</sequence>
<keyword evidence="3" id="KW-1185">Reference proteome</keyword>
<dbReference type="AlphaFoldDB" id="A0A8K0A9Y2"/>
<dbReference type="EMBL" id="OV696693">
    <property type="protein sequence ID" value="CAH1272038.1"/>
    <property type="molecule type" value="Genomic_DNA"/>
</dbReference>
<name>A0A8K0A9Y2_BRALA</name>
<feature type="region of interest" description="Disordered" evidence="1">
    <location>
        <begin position="1"/>
        <end position="60"/>
    </location>
</feature>
<evidence type="ECO:0000256" key="1">
    <source>
        <dbReference type="SAM" id="MobiDB-lite"/>
    </source>
</evidence>
<proteinExistence type="predicted"/>
<feature type="compositionally biased region" description="Basic residues" evidence="1">
    <location>
        <begin position="12"/>
        <end position="25"/>
    </location>
</feature>
<evidence type="ECO:0000313" key="2">
    <source>
        <dbReference type="EMBL" id="CAH1272038.1"/>
    </source>
</evidence>
<reference evidence="2" key="1">
    <citation type="submission" date="2022-01" db="EMBL/GenBank/DDBJ databases">
        <authorList>
            <person name="Braso-Vives M."/>
        </authorList>
    </citation>
    <scope>NUCLEOTIDE SEQUENCE</scope>
</reference>